<name>A0AA39WJX0_9PEZI</name>
<comment type="caution">
    <text evidence="1">The sequence shown here is derived from an EMBL/GenBank/DDBJ whole genome shotgun (WGS) entry which is preliminary data.</text>
</comment>
<accession>A0AA39WJX0</accession>
<evidence type="ECO:0008006" key="3">
    <source>
        <dbReference type="Google" id="ProtNLM"/>
    </source>
</evidence>
<protein>
    <recommendedName>
        <fullName evidence="3">BTB domain-containing protein</fullName>
    </recommendedName>
</protein>
<organism evidence="1 2">
    <name type="scientific">Immersiella caudata</name>
    <dbReference type="NCBI Taxonomy" id="314043"/>
    <lineage>
        <taxon>Eukaryota</taxon>
        <taxon>Fungi</taxon>
        <taxon>Dikarya</taxon>
        <taxon>Ascomycota</taxon>
        <taxon>Pezizomycotina</taxon>
        <taxon>Sordariomycetes</taxon>
        <taxon>Sordariomycetidae</taxon>
        <taxon>Sordariales</taxon>
        <taxon>Lasiosphaeriaceae</taxon>
        <taxon>Immersiella</taxon>
    </lineage>
</organism>
<proteinExistence type="predicted"/>
<reference evidence="1" key="1">
    <citation type="submission" date="2023-06" db="EMBL/GenBank/DDBJ databases">
        <title>Genome-scale phylogeny and comparative genomics of the fungal order Sordariales.</title>
        <authorList>
            <consortium name="Lawrence Berkeley National Laboratory"/>
            <person name="Hensen N."/>
            <person name="Bonometti L."/>
            <person name="Westerberg I."/>
            <person name="Brannstrom I.O."/>
            <person name="Guillou S."/>
            <person name="Cros-Aarteil S."/>
            <person name="Calhoun S."/>
            <person name="Haridas S."/>
            <person name="Kuo A."/>
            <person name="Mondo S."/>
            <person name="Pangilinan J."/>
            <person name="Riley R."/>
            <person name="Labutti K."/>
            <person name="Andreopoulos B."/>
            <person name="Lipzen A."/>
            <person name="Chen C."/>
            <person name="Yanf M."/>
            <person name="Daum C."/>
            <person name="Ng V."/>
            <person name="Clum A."/>
            <person name="Steindorff A."/>
            <person name="Ohm R."/>
            <person name="Martin F."/>
            <person name="Silar P."/>
            <person name="Natvig D."/>
            <person name="Lalanne C."/>
            <person name="Gautier V."/>
            <person name="Ament-Velasquez S.L."/>
            <person name="Kruys A."/>
            <person name="Hutchinson M.I."/>
            <person name="Powell A.J."/>
            <person name="Barry K."/>
            <person name="Miller A.N."/>
            <person name="Grigoriev I.V."/>
            <person name="Debuchy R."/>
            <person name="Gladieux P."/>
            <person name="Thoren M.H."/>
            <person name="Johannesson H."/>
        </authorList>
    </citation>
    <scope>NUCLEOTIDE SEQUENCE</scope>
    <source>
        <strain evidence="1">CBS 606.72</strain>
    </source>
</reference>
<gene>
    <name evidence="1" type="ORF">B0T14DRAFT_434907</name>
</gene>
<dbReference type="Proteomes" id="UP001175000">
    <property type="component" value="Unassembled WGS sequence"/>
</dbReference>
<dbReference type="EMBL" id="JAULSU010000005">
    <property type="protein sequence ID" value="KAK0616781.1"/>
    <property type="molecule type" value="Genomic_DNA"/>
</dbReference>
<evidence type="ECO:0000313" key="2">
    <source>
        <dbReference type="Proteomes" id="UP001175000"/>
    </source>
</evidence>
<feature type="non-terminal residue" evidence="1">
    <location>
        <position position="1"/>
    </location>
</feature>
<evidence type="ECO:0000313" key="1">
    <source>
        <dbReference type="EMBL" id="KAK0616781.1"/>
    </source>
</evidence>
<dbReference type="AlphaFoldDB" id="A0AA39WJX0"/>
<sequence length="386" mass="43232">SYHIDADLYVKVSESDNTVWYKVYSALIAAASPVWRKMIYGGECPRPAQGNWVMEMLTPEDDAHGLDIIFSLIHYKFHEIPETLNIGEMYGLARAAEKYNCTHILILHMHKWQSKEDKSDYDDKMSGEDDKILFLTWVFGLGRWFSKVVSRVAYKATINDDGTLLDASGQPWKAQGLPKGILDVIADARLKALKKVIASVSGPYEQLMGSDDGVQFCRAKEAPQHTKEQCQLQQLGSLIKGLKAAGLVPFPEAENYHGSVQDLAAKFEAIKVRHFKLPGAKPHQDSHGSCGIQHSQAIDDALSGVVPLTGFFVQELKDRAKRCGAYTEQLFNELKDMEERNPSPIPEEDLREDGTHYKQLEDFGTTPDYYSESYAGVVIKVEDVDA</sequence>
<keyword evidence="2" id="KW-1185">Reference proteome</keyword>